<accession>A0A8J8MIM8</accession>
<keyword evidence="3" id="KW-1185">Reference proteome</keyword>
<dbReference type="Gene3D" id="3.40.630.30">
    <property type="match status" value="1"/>
</dbReference>
<proteinExistence type="predicted"/>
<feature type="domain" description="N-acetyltransferase" evidence="1">
    <location>
        <begin position="1"/>
        <end position="156"/>
    </location>
</feature>
<sequence length="263" mass="30166">MKIMDLTKEHESLFFVCLEDWSEEMKEAGNHKCTWYNHMKDKGLGVKLAVDDTGNVGGMIQYLPIEHANAVGQDVYFIDCIWVHKHKEGRGDFSKQGMGKALLKAAEEDAQSRGAKGMVAWGVSMPFWMKASWYKKQGYKKVDKNGMALLMWKPFVEDAVIPKWMKQVKTPEANTNPGKVTLTVFYSGHCPVQNLLLERAKRVKALYEHRVVLNEINTIHQDVFREWGILDGLFIEDKQVNHGPPLTYKKLLKLVEKRLSKLT</sequence>
<dbReference type="GO" id="GO:0016747">
    <property type="term" value="F:acyltransferase activity, transferring groups other than amino-acyl groups"/>
    <property type="evidence" value="ECO:0007669"/>
    <property type="project" value="InterPro"/>
</dbReference>
<dbReference type="PROSITE" id="PS51186">
    <property type="entry name" value="GNAT"/>
    <property type="match status" value="1"/>
</dbReference>
<dbReference type="InterPro" id="IPR000182">
    <property type="entry name" value="GNAT_dom"/>
</dbReference>
<organism evidence="2 3">
    <name type="scientific">Vallitalea pronyensis</name>
    <dbReference type="NCBI Taxonomy" id="1348613"/>
    <lineage>
        <taxon>Bacteria</taxon>
        <taxon>Bacillati</taxon>
        <taxon>Bacillota</taxon>
        <taxon>Clostridia</taxon>
        <taxon>Lachnospirales</taxon>
        <taxon>Vallitaleaceae</taxon>
        <taxon>Vallitalea</taxon>
    </lineage>
</organism>
<dbReference type="AlphaFoldDB" id="A0A8J8MIM8"/>
<gene>
    <name evidence="2" type="ORF">HZI73_08195</name>
</gene>
<name>A0A8J8MIM8_9FIRM</name>
<dbReference type="KEGG" id="vpy:HZI73_08195"/>
<dbReference type="Pfam" id="PF00583">
    <property type="entry name" value="Acetyltransf_1"/>
    <property type="match status" value="1"/>
</dbReference>
<evidence type="ECO:0000313" key="2">
    <source>
        <dbReference type="EMBL" id="QUI22279.1"/>
    </source>
</evidence>
<reference evidence="2" key="1">
    <citation type="submission" date="2020-07" db="EMBL/GenBank/DDBJ databases">
        <title>Vallitalea pronyensis genome.</title>
        <authorList>
            <person name="Postec A."/>
        </authorList>
    </citation>
    <scope>NUCLEOTIDE SEQUENCE</scope>
    <source>
        <strain evidence="2">FatNI3</strain>
    </source>
</reference>
<dbReference type="InterPro" id="IPR016181">
    <property type="entry name" value="Acyl_CoA_acyltransferase"/>
</dbReference>
<dbReference type="Proteomes" id="UP000683246">
    <property type="component" value="Chromosome"/>
</dbReference>
<protein>
    <submittedName>
        <fullName evidence="2">GNAT family N-acetyltransferase</fullName>
    </submittedName>
</protein>
<dbReference type="SUPFAM" id="SSF55729">
    <property type="entry name" value="Acyl-CoA N-acyltransferases (Nat)"/>
    <property type="match status" value="1"/>
</dbReference>
<evidence type="ECO:0000313" key="3">
    <source>
        <dbReference type="Proteomes" id="UP000683246"/>
    </source>
</evidence>
<dbReference type="CDD" id="cd04301">
    <property type="entry name" value="NAT_SF"/>
    <property type="match status" value="1"/>
</dbReference>
<evidence type="ECO:0000259" key="1">
    <source>
        <dbReference type="PROSITE" id="PS51186"/>
    </source>
</evidence>
<dbReference type="EMBL" id="CP058649">
    <property type="protein sequence ID" value="QUI22279.1"/>
    <property type="molecule type" value="Genomic_DNA"/>
</dbReference>